<proteinExistence type="predicted"/>
<evidence type="ECO:0000313" key="2">
    <source>
        <dbReference type="Proteomes" id="UP001210120"/>
    </source>
</evidence>
<evidence type="ECO:0000313" key="1">
    <source>
        <dbReference type="EMBL" id="WBL31531.1"/>
    </source>
</evidence>
<keyword evidence="2" id="KW-1185">Reference proteome</keyword>
<gene>
    <name evidence="1" type="ORF">O7R10_00500</name>
</gene>
<dbReference type="EMBL" id="CP115156">
    <property type="protein sequence ID" value="WBL31531.1"/>
    <property type="molecule type" value="Genomic_DNA"/>
</dbReference>
<sequence length="555" mass="68659">MFLNNKDEKNKKNSSNKDFFYEIQEIKNKIIENDFFQDFDEKINLIYKKNNDKIVNIEFEQKIIEKIKKINTEYNKHIQNIKSKLNQIIEKPKYNKIKEENLYRIKSINNQIEKNIKKKKKINYEFQQETKKIEEDLKNYLHKTSIIEQKYNIEKIKKEKELFEKKKEISEQKNNEKKKINIFFNTKFFDINEKIMKLKTNHKSKINYINDIYDKNKKETEIEKEEQENFLNLEIQNINNLFKNEINNHNKILTEQQKEFIINKKNIEQKKNNLFKEEKIKMFFILDVIKKYNYKNFVCLMKQILKNEFFNLKKVFLWRKKYIFIKFFYNQKLNLISIEKNFLIKKEEIKIKNNNILLKNEKYILDNNLIQKLNCLELELRMIEIEKKYKLIKINSEEDIEKNEINFIFEKQKILEELKLKKLSYQKKIISLKETKEKKELLLKIQIKIEKINLKCEYLKNILQNYKKIDETENKIINLKNDKEYYIQKQNIIFEQNKKKFTKRNELKKIHFQYLIEKYNVNNKNNSESLDLIKSYIHKKQQEEKIFFVFKKYFL</sequence>
<accession>A0ABY7M1E3</accession>
<dbReference type="Proteomes" id="UP001210120">
    <property type="component" value="Chromosome"/>
</dbReference>
<reference evidence="1" key="1">
    <citation type="submission" date="2022-12" db="EMBL/GenBank/DDBJ databases">
        <title>Genomic Characterization of Candidatus Phytoplasma sacchari in China.</title>
        <authorList>
            <person name="Zhang R.-Y."/>
        </authorList>
    </citation>
    <scope>NUCLEOTIDE SEQUENCE [LARGE SCALE GENOMIC DNA]</scope>
    <source>
        <strain evidence="1">SCWL1</strain>
    </source>
</reference>
<name>A0ABY7M1E3_9MOLU</name>
<protein>
    <submittedName>
        <fullName evidence="1">Uncharacterized protein</fullName>
    </submittedName>
</protein>
<organism evidence="1 2">
    <name type="scientific">Candidatus Phytoplasma sacchari</name>
    <dbReference type="NCBI Taxonomy" id="2609813"/>
    <lineage>
        <taxon>Bacteria</taxon>
        <taxon>Bacillati</taxon>
        <taxon>Mycoplasmatota</taxon>
        <taxon>Mollicutes</taxon>
        <taxon>Acholeplasmatales</taxon>
        <taxon>Acholeplasmataceae</taxon>
        <taxon>Candidatus Phytoplasma</taxon>
        <taxon>16SrXI (Rice yellow dwarf group)</taxon>
    </lineage>
</organism>